<sequence length="103" mass="11509">MLVKNFKRRLDYHSRTAPSAAFRAAHRTPRIAPSRPSNFEPRHVVKPRNLLAARAECHPPDAELICLRGGTVANVTTPGEYENCEGNCEIQEEQQGGLILTEM</sequence>
<reference evidence="2 3" key="1">
    <citation type="journal article" date="2013" name="PLoS ONE">
        <title>Genomic and secretomic analyses reveal unique features of the lignocellulolytic enzyme system of Penicillium decumbens.</title>
        <authorList>
            <person name="Liu G."/>
            <person name="Zhang L."/>
            <person name="Wei X."/>
            <person name="Zou G."/>
            <person name="Qin Y."/>
            <person name="Ma L."/>
            <person name="Li J."/>
            <person name="Zheng H."/>
            <person name="Wang S."/>
            <person name="Wang C."/>
            <person name="Xun L."/>
            <person name="Zhao G.-P."/>
            <person name="Zhou Z."/>
            <person name="Qu Y."/>
        </authorList>
    </citation>
    <scope>NUCLEOTIDE SEQUENCE [LARGE SCALE GENOMIC DNA]</scope>
    <source>
        <strain evidence="3">114-2 / CGMCC 5302</strain>
    </source>
</reference>
<proteinExistence type="predicted"/>
<dbReference type="AlphaFoldDB" id="S7ZQ33"/>
<evidence type="ECO:0000256" key="1">
    <source>
        <dbReference type="SAM" id="MobiDB-lite"/>
    </source>
</evidence>
<evidence type="ECO:0000313" key="2">
    <source>
        <dbReference type="EMBL" id="EPS32514.1"/>
    </source>
</evidence>
<gene>
    <name evidence="2" type="ORF">PDE_07474</name>
</gene>
<keyword evidence="3" id="KW-1185">Reference proteome</keyword>
<evidence type="ECO:0000313" key="3">
    <source>
        <dbReference type="Proteomes" id="UP000019376"/>
    </source>
</evidence>
<dbReference type="HOGENOM" id="CLU_2264647_0_0_1"/>
<accession>S7ZQ33</accession>
<protein>
    <submittedName>
        <fullName evidence="2">Uncharacterized protein</fullName>
    </submittedName>
</protein>
<dbReference type="EMBL" id="KB644414">
    <property type="protein sequence ID" value="EPS32514.1"/>
    <property type="molecule type" value="Genomic_DNA"/>
</dbReference>
<organism evidence="2 3">
    <name type="scientific">Penicillium oxalicum (strain 114-2 / CGMCC 5302)</name>
    <name type="common">Penicillium decumbens</name>
    <dbReference type="NCBI Taxonomy" id="933388"/>
    <lineage>
        <taxon>Eukaryota</taxon>
        <taxon>Fungi</taxon>
        <taxon>Dikarya</taxon>
        <taxon>Ascomycota</taxon>
        <taxon>Pezizomycotina</taxon>
        <taxon>Eurotiomycetes</taxon>
        <taxon>Eurotiomycetidae</taxon>
        <taxon>Eurotiales</taxon>
        <taxon>Aspergillaceae</taxon>
        <taxon>Penicillium</taxon>
    </lineage>
</organism>
<feature type="region of interest" description="Disordered" evidence="1">
    <location>
        <begin position="21"/>
        <end position="41"/>
    </location>
</feature>
<name>S7ZQ33_PENO1</name>
<dbReference type="Proteomes" id="UP000019376">
    <property type="component" value="Unassembled WGS sequence"/>
</dbReference>